<name>A0A4Y7SET9_COPMI</name>
<dbReference type="Proteomes" id="UP000298030">
    <property type="component" value="Unassembled WGS sequence"/>
</dbReference>
<organism evidence="1 2">
    <name type="scientific">Coprinellus micaceus</name>
    <name type="common">Glistening ink-cap mushroom</name>
    <name type="synonym">Coprinus micaceus</name>
    <dbReference type="NCBI Taxonomy" id="71717"/>
    <lineage>
        <taxon>Eukaryota</taxon>
        <taxon>Fungi</taxon>
        <taxon>Dikarya</taxon>
        <taxon>Basidiomycota</taxon>
        <taxon>Agaricomycotina</taxon>
        <taxon>Agaricomycetes</taxon>
        <taxon>Agaricomycetidae</taxon>
        <taxon>Agaricales</taxon>
        <taxon>Agaricineae</taxon>
        <taxon>Psathyrellaceae</taxon>
        <taxon>Coprinellus</taxon>
    </lineage>
</organism>
<dbReference type="AlphaFoldDB" id="A0A4Y7SET9"/>
<gene>
    <name evidence="1" type="ORF">FA13DRAFT_1801498</name>
</gene>
<comment type="caution">
    <text evidence="1">The sequence shown here is derived from an EMBL/GenBank/DDBJ whole genome shotgun (WGS) entry which is preliminary data.</text>
</comment>
<keyword evidence="2" id="KW-1185">Reference proteome</keyword>
<proteinExistence type="predicted"/>
<dbReference type="EMBL" id="QPFP01000160">
    <property type="protein sequence ID" value="TEB19996.1"/>
    <property type="molecule type" value="Genomic_DNA"/>
</dbReference>
<reference evidence="1 2" key="1">
    <citation type="journal article" date="2019" name="Nat. Ecol. Evol.">
        <title>Megaphylogeny resolves global patterns of mushroom evolution.</title>
        <authorList>
            <person name="Varga T."/>
            <person name="Krizsan K."/>
            <person name="Foldi C."/>
            <person name="Dima B."/>
            <person name="Sanchez-Garcia M."/>
            <person name="Sanchez-Ramirez S."/>
            <person name="Szollosi G.J."/>
            <person name="Szarkandi J.G."/>
            <person name="Papp V."/>
            <person name="Albert L."/>
            <person name="Andreopoulos W."/>
            <person name="Angelini C."/>
            <person name="Antonin V."/>
            <person name="Barry K.W."/>
            <person name="Bougher N.L."/>
            <person name="Buchanan P."/>
            <person name="Buyck B."/>
            <person name="Bense V."/>
            <person name="Catcheside P."/>
            <person name="Chovatia M."/>
            <person name="Cooper J."/>
            <person name="Damon W."/>
            <person name="Desjardin D."/>
            <person name="Finy P."/>
            <person name="Geml J."/>
            <person name="Haridas S."/>
            <person name="Hughes K."/>
            <person name="Justo A."/>
            <person name="Karasinski D."/>
            <person name="Kautmanova I."/>
            <person name="Kiss B."/>
            <person name="Kocsube S."/>
            <person name="Kotiranta H."/>
            <person name="LaButti K.M."/>
            <person name="Lechner B.E."/>
            <person name="Liimatainen K."/>
            <person name="Lipzen A."/>
            <person name="Lukacs Z."/>
            <person name="Mihaltcheva S."/>
            <person name="Morgado L.N."/>
            <person name="Niskanen T."/>
            <person name="Noordeloos M.E."/>
            <person name="Ohm R.A."/>
            <person name="Ortiz-Santana B."/>
            <person name="Ovrebo C."/>
            <person name="Racz N."/>
            <person name="Riley R."/>
            <person name="Savchenko A."/>
            <person name="Shiryaev A."/>
            <person name="Soop K."/>
            <person name="Spirin V."/>
            <person name="Szebenyi C."/>
            <person name="Tomsovsky M."/>
            <person name="Tulloss R.E."/>
            <person name="Uehling J."/>
            <person name="Grigoriev I.V."/>
            <person name="Vagvolgyi C."/>
            <person name="Papp T."/>
            <person name="Martin F.M."/>
            <person name="Miettinen O."/>
            <person name="Hibbett D.S."/>
            <person name="Nagy L.G."/>
        </authorList>
    </citation>
    <scope>NUCLEOTIDE SEQUENCE [LARGE SCALE GENOMIC DNA]</scope>
    <source>
        <strain evidence="1 2">FP101781</strain>
    </source>
</reference>
<accession>A0A4Y7SET9</accession>
<evidence type="ECO:0000313" key="1">
    <source>
        <dbReference type="EMBL" id="TEB19996.1"/>
    </source>
</evidence>
<sequence length="435" mass="49472">MPPSWPLSLNLWRMIGQRCSIEGLISLASTCRDLYTALNTKHVWKNLLMDACEETGVIAGTYNIEEMTLQDIRQALRRPQTWSTLVSRRPARYYPTFDGTIPKASPMVQMRKALYEQMTPGGRFLTRVQDINQTFTLQMFRLAPPAEAHTIRLPVIVAEHVIQGNCGYPLKVTSCTTRNTVLVSLTWHDTKLYHSFVYHIVPSTETVWRIFAQLTFTHSPDIVDICMTCEYIHFDLGDGYVLSWHFRDTKALKWRKCGRTSPIRLIAHPQAVLMCLPDRIAVFSHSSLASRLSIPQEQHEDYLALTPNDVLPHPGFHAVACDLPSTPRLNPTPQNPLVFDLSIGSSKQPFSIVEVQDAGGGIKLELRRVALVGEIGLDFNLQGQRRIVMKRTSYSDQNPTTESTALRAKRYERQVEEDVHPKGRVDEYAWADFLP</sequence>
<evidence type="ECO:0008006" key="3">
    <source>
        <dbReference type="Google" id="ProtNLM"/>
    </source>
</evidence>
<evidence type="ECO:0000313" key="2">
    <source>
        <dbReference type="Proteomes" id="UP000298030"/>
    </source>
</evidence>
<protein>
    <recommendedName>
        <fullName evidence="3">F-box domain-containing protein</fullName>
    </recommendedName>
</protein>